<keyword evidence="2" id="KW-1185">Reference proteome</keyword>
<gene>
    <name evidence="1" type="ORF">D7322_23290</name>
</gene>
<evidence type="ECO:0008006" key="3">
    <source>
        <dbReference type="Google" id="ProtNLM"/>
    </source>
</evidence>
<evidence type="ECO:0000313" key="1">
    <source>
        <dbReference type="EMBL" id="RKO69161.1"/>
    </source>
</evidence>
<proteinExistence type="predicted"/>
<dbReference type="RefSeq" id="WP_121126595.1">
    <property type="nucleotide sequence ID" value="NZ_RBWS01000022.1"/>
</dbReference>
<dbReference type="AlphaFoldDB" id="A0A420VS43"/>
<dbReference type="Proteomes" id="UP000282423">
    <property type="component" value="Unassembled WGS sequence"/>
</dbReference>
<name>A0A420VS43_9SPHI</name>
<sequence>MKTERFNDQNKRLTDFRTEVLVVCPACRKQAVASVEYENEKSRLLCPSCGYNKERTTEARLFGIRGPVEMAANLYFDAELWLVHPFKGDVVWAHNYAHLDYLESYISATLREHKDRSHFTLLEKLPRFYHDAKNRAALLKLINKMRKRPL</sequence>
<protein>
    <recommendedName>
        <fullName evidence="3">TFIIB-type zinc ribbon-containing protein</fullName>
    </recommendedName>
</protein>
<dbReference type="EMBL" id="RBWS01000022">
    <property type="protein sequence ID" value="RKO69161.1"/>
    <property type="molecule type" value="Genomic_DNA"/>
</dbReference>
<organism evidence="1 2">
    <name type="scientific">Sphingobacterium puteale</name>
    <dbReference type="NCBI Taxonomy" id="2420510"/>
    <lineage>
        <taxon>Bacteria</taxon>
        <taxon>Pseudomonadati</taxon>
        <taxon>Bacteroidota</taxon>
        <taxon>Sphingobacteriia</taxon>
        <taxon>Sphingobacteriales</taxon>
        <taxon>Sphingobacteriaceae</taxon>
        <taxon>Sphingobacterium</taxon>
    </lineage>
</organism>
<accession>A0A420VS43</accession>
<evidence type="ECO:0000313" key="2">
    <source>
        <dbReference type="Proteomes" id="UP000282423"/>
    </source>
</evidence>
<reference evidence="1 2" key="1">
    <citation type="submission" date="2018-10" db="EMBL/GenBank/DDBJ databases">
        <title>Sphingobacterium sp. M05W1-28.</title>
        <authorList>
            <person name="Cai H."/>
        </authorList>
    </citation>
    <scope>NUCLEOTIDE SEQUENCE [LARGE SCALE GENOMIC DNA]</scope>
    <source>
        <strain evidence="1 2">M05W1-28</strain>
    </source>
</reference>
<dbReference type="OrthoDB" id="707631at2"/>
<comment type="caution">
    <text evidence="1">The sequence shown here is derived from an EMBL/GenBank/DDBJ whole genome shotgun (WGS) entry which is preliminary data.</text>
</comment>